<evidence type="ECO:0000256" key="2">
    <source>
        <dbReference type="ARBA" id="ARBA00022723"/>
    </source>
</evidence>
<dbReference type="GO" id="GO:0008270">
    <property type="term" value="F:zinc ion binding"/>
    <property type="evidence" value="ECO:0007669"/>
    <property type="project" value="UniProtKB-KW"/>
</dbReference>
<keyword evidence="3 6" id="KW-0863">Zinc-finger</keyword>
<protein>
    <recommendedName>
        <fullName evidence="8">THAP-type domain-containing protein</fullName>
    </recommendedName>
</protein>
<organism evidence="9 10">
    <name type="scientific">Haemaphysalis longicornis</name>
    <name type="common">Bush tick</name>
    <dbReference type="NCBI Taxonomy" id="44386"/>
    <lineage>
        <taxon>Eukaryota</taxon>
        <taxon>Metazoa</taxon>
        <taxon>Ecdysozoa</taxon>
        <taxon>Arthropoda</taxon>
        <taxon>Chelicerata</taxon>
        <taxon>Arachnida</taxon>
        <taxon>Acari</taxon>
        <taxon>Parasitiformes</taxon>
        <taxon>Ixodida</taxon>
        <taxon>Ixodoidea</taxon>
        <taxon>Ixodidae</taxon>
        <taxon>Haemaphysalinae</taxon>
        <taxon>Haemaphysalis</taxon>
    </lineage>
</organism>
<dbReference type="SMART" id="SM00980">
    <property type="entry name" value="THAP"/>
    <property type="match status" value="1"/>
</dbReference>
<dbReference type="InterPro" id="IPR006612">
    <property type="entry name" value="THAP_Znf"/>
</dbReference>
<keyword evidence="4" id="KW-0862">Zinc</keyword>
<feature type="domain" description="THAP-type" evidence="8">
    <location>
        <begin position="1"/>
        <end position="84"/>
    </location>
</feature>
<evidence type="ECO:0000313" key="10">
    <source>
        <dbReference type="Proteomes" id="UP000821853"/>
    </source>
</evidence>
<feature type="compositionally biased region" description="Basic and acidic residues" evidence="7">
    <location>
        <begin position="105"/>
        <end position="120"/>
    </location>
</feature>
<dbReference type="AlphaFoldDB" id="A0A9J6HAA2"/>
<gene>
    <name evidence="9" type="ORF">HPB48_025982</name>
</gene>
<feature type="compositionally biased region" description="Polar residues" evidence="7">
    <location>
        <begin position="124"/>
        <end position="135"/>
    </location>
</feature>
<evidence type="ECO:0000259" key="8">
    <source>
        <dbReference type="PROSITE" id="PS50950"/>
    </source>
</evidence>
<sequence>MPHSCAAVDCANRSSSGCGLRFFRFPSEKHQQVRRQRWISALLRCNKDGTPWEPTPNSRVCSDHFYTGQPERLMTHPDYVPSIFWDRPARADIVQQLQLELVKQDARTSDSKENLEEVRGDVQGSANTSATSTGPSAAELDASLALLEIPAACMASLERELAVTKEQLLQSQHEVEYWKELYLRTQGRLLNLNLIREPSECQYYTGLPSFEVFEALHNALANGMPRPIKGPEPKLSHAEEFLMVLVRLRTGLPIKELARNFGVTMSHCSKTFSKWVLYMQAALKSMTRFPTLAEVQRNLPHHFKGFEDTRVVIDCTEIKIQKPSAMEAQKHTFSPYKHDNTQKVLIGATPDGYICFVSRAWGGSQSDREMVIKSDLLSLLNPGDAIMMDKGFKIFDVLPAGVKVHMPPFNRPSQGQMSAADVLKTRQIARARVHIERVIRRIKEYHILGTGCYPLTMADVVDAVVQSCAYLCNFRYKLL</sequence>
<name>A0A9J6HAA2_HAELO</name>
<keyword evidence="2" id="KW-0479">Metal-binding</keyword>
<accession>A0A9J6HAA2</accession>
<dbReference type="SUPFAM" id="SSF57716">
    <property type="entry name" value="Glucocorticoid receptor-like (DNA-binding domain)"/>
    <property type="match status" value="1"/>
</dbReference>
<evidence type="ECO:0000256" key="6">
    <source>
        <dbReference type="PROSITE-ProRule" id="PRU00309"/>
    </source>
</evidence>
<dbReference type="GO" id="GO:0003677">
    <property type="term" value="F:DNA binding"/>
    <property type="evidence" value="ECO:0007669"/>
    <property type="project" value="UniProtKB-UniRule"/>
</dbReference>
<proteinExistence type="predicted"/>
<evidence type="ECO:0000256" key="4">
    <source>
        <dbReference type="ARBA" id="ARBA00022833"/>
    </source>
</evidence>
<evidence type="ECO:0000256" key="3">
    <source>
        <dbReference type="ARBA" id="ARBA00022771"/>
    </source>
</evidence>
<dbReference type="InterPro" id="IPR027806">
    <property type="entry name" value="HARBI1_dom"/>
</dbReference>
<comment type="cofactor">
    <cofactor evidence="1">
        <name>a divalent metal cation</name>
        <dbReference type="ChEBI" id="CHEBI:60240"/>
    </cofactor>
</comment>
<dbReference type="PROSITE" id="PS50950">
    <property type="entry name" value="ZF_THAP"/>
    <property type="match status" value="1"/>
</dbReference>
<dbReference type="OMA" id="HYEFANT"/>
<dbReference type="OrthoDB" id="6498139at2759"/>
<dbReference type="EMBL" id="JABSTR010001394">
    <property type="protein sequence ID" value="KAH9384002.1"/>
    <property type="molecule type" value="Genomic_DNA"/>
</dbReference>
<evidence type="ECO:0000256" key="1">
    <source>
        <dbReference type="ARBA" id="ARBA00001968"/>
    </source>
</evidence>
<reference evidence="9 10" key="1">
    <citation type="journal article" date="2020" name="Cell">
        <title>Large-Scale Comparative Analyses of Tick Genomes Elucidate Their Genetic Diversity and Vector Capacities.</title>
        <authorList>
            <consortium name="Tick Genome and Microbiome Consortium (TIGMIC)"/>
            <person name="Jia N."/>
            <person name="Wang J."/>
            <person name="Shi W."/>
            <person name="Du L."/>
            <person name="Sun Y."/>
            <person name="Zhan W."/>
            <person name="Jiang J.F."/>
            <person name="Wang Q."/>
            <person name="Zhang B."/>
            <person name="Ji P."/>
            <person name="Bell-Sakyi L."/>
            <person name="Cui X.M."/>
            <person name="Yuan T.T."/>
            <person name="Jiang B.G."/>
            <person name="Yang W.F."/>
            <person name="Lam T.T."/>
            <person name="Chang Q.C."/>
            <person name="Ding S.J."/>
            <person name="Wang X.J."/>
            <person name="Zhu J.G."/>
            <person name="Ruan X.D."/>
            <person name="Zhao L."/>
            <person name="Wei J.T."/>
            <person name="Ye R.Z."/>
            <person name="Que T.C."/>
            <person name="Du C.H."/>
            <person name="Zhou Y.H."/>
            <person name="Cheng J.X."/>
            <person name="Dai P.F."/>
            <person name="Guo W.B."/>
            <person name="Han X.H."/>
            <person name="Huang E.J."/>
            <person name="Li L.F."/>
            <person name="Wei W."/>
            <person name="Gao Y.C."/>
            <person name="Liu J.Z."/>
            <person name="Shao H.Z."/>
            <person name="Wang X."/>
            <person name="Wang C.C."/>
            <person name="Yang T.C."/>
            <person name="Huo Q.B."/>
            <person name="Li W."/>
            <person name="Chen H.Y."/>
            <person name="Chen S.E."/>
            <person name="Zhou L.G."/>
            <person name="Ni X.B."/>
            <person name="Tian J.H."/>
            <person name="Sheng Y."/>
            <person name="Liu T."/>
            <person name="Pan Y.S."/>
            <person name="Xia L.Y."/>
            <person name="Li J."/>
            <person name="Zhao F."/>
            <person name="Cao W.C."/>
        </authorList>
    </citation>
    <scope>NUCLEOTIDE SEQUENCE [LARGE SCALE GENOMIC DNA]</scope>
    <source>
        <strain evidence="9">HaeL-2018</strain>
    </source>
</reference>
<comment type="caution">
    <text evidence="9">The sequence shown here is derived from an EMBL/GenBank/DDBJ whole genome shotgun (WGS) entry which is preliminary data.</text>
</comment>
<dbReference type="VEuPathDB" id="VectorBase:HLOH_063982"/>
<evidence type="ECO:0000256" key="5">
    <source>
        <dbReference type="ARBA" id="ARBA00023125"/>
    </source>
</evidence>
<dbReference type="Pfam" id="PF05485">
    <property type="entry name" value="THAP"/>
    <property type="match status" value="1"/>
</dbReference>
<dbReference type="Pfam" id="PF13359">
    <property type="entry name" value="DDE_Tnp_4"/>
    <property type="match status" value="1"/>
</dbReference>
<dbReference type="InterPro" id="IPR027805">
    <property type="entry name" value="Transposase_HTH_dom"/>
</dbReference>
<evidence type="ECO:0000256" key="7">
    <source>
        <dbReference type="SAM" id="MobiDB-lite"/>
    </source>
</evidence>
<dbReference type="Proteomes" id="UP000821853">
    <property type="component" value="Unassembled WGS sequence"/>
</dbReference>
<feature type="region of interest" description="Disordered" evidence="7">
    <location>
        <begin position="105"/>
        <end position="135"/>
    </location>
</feature>
<keyword evidence="5 6" id="KW-0238">DNA-binding</keyword>
<evidence type="ECO:0000313" key="9">
    <source>
        <dbReference type="EMBL" id="KAH9384002.1"/>
    </source>
</evidence>
<keyword evidence="10" id="KW-1185">Reference proteome</keyword>
<dbReference type="PANTHER" id="PTHR23080">
    <property type="entry name" value="THAP DOMAIN PROTEIN"/>
    <property type="match status" value="1"/>
</dbReference>
<dbReference type="Pfam" id="PF13613">
    <property type="entry name" value="HTH_Tnp_4"/>
    <property type="match status" value="1"/>
</dbReference>